<feature type="active site" description="Nucleophile" evidence="4">
    <location>
        <position position="335"/>
    </location>
</feature>
<evidence type="ECO:0000256" key="2">
    <source>
        <dbReference type="ARBA" id="ARBA00022801"/>
    </source>
</evidence>
<evidence type="ECO:0000256" key="1">
    <source>
        <dbReference type="ARBA" id="ARBA00010838"/>
    </source>
</evidence>
<accession>A0A1G2L7N0</accession>
<keyword evidence="2 6" id="KW-0378">Hydrolase</keyword>
<dbReference type="InterPro" id="IPR018120">
    <property type="entry name" value="Glyco_hydro_1_AS"/>
</dbReference>
<evidence type="ECO:0000256" key="6">
    <source>
        <dbReference type="RuleBase" id="RU004468"/>
    </source>
</evidence>
<dbReference type="PANTHER" id="PTHR10353">
    <property type="entry name" value="GLYCOSYL HYDROLASE"/>
    <property type="match status" value="1"/>
</dbReference>
<name>A0A1G2L7N0_9BACT</name>
<dbReference type="InterPro" id="IPR033132">
    <property type="entry name" value="GH_1_N_CS"/>
</dbReference>
<dbReference type="PRINTS" id="PR00131">
    <property type="entry name" value="GLHYDRLASE1"/>
</dbReference>
<evidence type="ECO:0000256" key="4">
    <source>
        <dbReference type="PROSITE-ProRule" id="PRU10055"/>
    </source>
</evidence>
<evidence type="ECO:0000313" key="8">
    <source>
        <dbReference type="Proteomes" id="UP000177982"/>
    </source>
</evidence>
<dbReference type="Pfam" id="PF00232">
    <property type="entry name" value="Glyco_hydro_1"/>
    <property type="match status" value="2"/>
</dbReference>
<dbReference type="Gene3D" id="3.20.20.80">
    <property type="entry name" value="Glycosidases"/>
    <property type="match status" value="2"/>
</dbReference>
<evidence type="ECO:0000256" key="5">
    <source>
        <dbReference type="RuleBase" id="RU003690"/>
    </source>
</evidence>
<evidence type="ECO:0000313" key="7">
    <source>
        <dbReference type="EMBL" id="OHA07677.1"/>
    </source>
</evidence>
<dbReference type="InterPro" id="IPR017853">
    <property type="entry name" value="GH"/>
</dbReference>
<reference evidence="7 8" key="1">
    <citation type="journal article" date="2016" name="Nat. Commun.">
        <title>Thousands of microbial genomes shed light on interconnected biogeochemical processes in an aquifer system.</title>
        <authorList>
            <person name="Anantharaman K."/>
            <person name="Brown C.T."/>
            <person name="Hug L.A."/>
            <person name="Sharon I."/>
            <person name="Castelle C.J."/>
            <person name="Probst A.J."/>
            <person name="Thomas B.C."/>
            <person name="Singh A."/>
            <person name="Wilkins M.J."/>
            <person name="Karaoz U."/>
            <person name="Brodie E.L."/>
            <person name="Williams K.H."/>
            <person name="Hubbard S.S."/>
            <person name="Banfield J.F."/>
        </authorList>
    </citation>
    <scope>NUCLEOTIDE SEQUENCE [LARGE SCALE GENOMIC DNA]</scope>
</reference>
<protein>
    <recommendedName>
        <fullName evidence="9">Beta-glucosidase</fullName>
    </recommendedName>
</protein>
<dbReference type="PANTHER" id="PTHR10353:SF209">
    <property type="entry name" value="GALACTOLIPID GALACTOSYLTRANSFERASE SFR2, CHLOROPLASTIC"/>
    <property type="match status" value="1"/>
</dbReference>
<evidence type="ECO:0000256" key="3">
    <source>
        <dbReference type="ARBA" id="ARBA00023295"/>
    </source>
</evidence>
<sequence>MEKFGFPKNFFWGASTSAHQVEGGNHNDWTEWERSELRIKNLELRIKDPNFRKRFPPHIFEKLPTPLDLENYISGNACDHYNRFQEDFDIAKSLGHNAHRFSIEWSRIEPEEGKFNEAEIEHYRQVIKALRERGLEPFVTLWHWPVPVWLRDKGGWKSKKIIPYFSRYVERVVSVLNQDVVFWMTLNEPLVFAKISYLEGRWPPQEKSIFSYLRVSSNLIKAHKIAYSVIKRIHPNAQVGIAHNMSFFEMEKNNFVNWALKRFGEWRKNYAFLNAIREHQDFIGFNYYSHYRVNFGYSKIETEKISDMGWSLYPPGIYYMLRALKKYNKPIYITENGLADSRDNNRSWFIVEHLKWIAEAIQEGVDIRGYFHWSLLDNFEWSDGFWPRFGLVEVDYRTMERKIRPSAWEYKKIIGKYSNE</sequence>
<dbReference type="SUPFAM" id="SSF51445">
    <property type="entry name" value="(Trans)glycosidases"/>
    <property type="match status" value="1"/>
</dbReference>
<dbReference type="EMBL" id="MHQO01000005">
    <property type="protein sequence ID" value="OHA07677.1"/>
    <property type="molecule type" value="Genomic_DNA"/>
</dbReference>
<dbReference type="AlphaFoldDB" id="A0A1G2L7N0"/>
<dbReference type="Proteomes" id="UP000177982">
    <property type="component" value="Unassembled WGS sequence"/>
</dbReference>
<dbReference type="PROSITE" id="PS00572">
    <property type="entry name" value="GLYCOSYL_HYDROL_F1_1"/>
    <property type="match status" value="1"/>
</dbReference>
<comment type="similarity">
    <text evidence="1 5">Belongs to the glycosyl hydrolase 1 family.</text>
</comment>
<evidence type="ECO:0008006" key="9">
    <source>
        <dbReference type="Google" id="ProtNLM"/>
    </source>
</evidence>
<organism evidence="7 8">
    <name type="scientific">Candidatus Sungbacteria bacterium RIFCSPLOWO2_01_FULL_47_10</name>
    <dbReference type="NCBI Taxonomy" id="1802276"/>
    <lineage>
        <taxon>Bacteria</taxon>
        <taxon>Candidatus Sungiibacteriota</taxon>
    </lineage>
</organism>
<dbReference type="GO" id="GO:0005975">
    <property type="term" value="P:carbohydrate metabolic process"/>
    <property type="evidence" value="ECO:0007669"/>
    <property type="project" value="InterPro"/>
</dbReference>
<dbReference type="InterPro" id="IPR001360">
    <property type="entry name" value="Glyco_hydro_1"/>
</dbReference>
<comment type="caution">
    <text evidence="7">The sequence shown here is derived from an EMBL/GenBank/DDBJ whole genome shotgun (WGS) entry which is preliminary data.</text>
</comment>
<proteinExistence type="inferred from homology"/>
<gene>
    <name evidence="7" type="ORF">A2934_05880</name>
</gene>
<dbReference type="GO" id="GO:0008422">
    <property type="term" value="F:beta-glucosidase activity"/>
    <property type="evidence" value="ECO:0007669"/>
    <property type="project" value="TreeGrafter"/>
</dbReference>
<keyword evidence="3 6" id="KW-0326">Glycosidase</keyword>
<dbReference type="PROSITE" id="PS00653">
    <property type="entry name" value="GLYCOSYL_HYDROL_F1_2"/>
    <property type="match status" value="1"/>
</dbReference>